<feature type="region of interest" description="Disordered" evidence="1">
    <location>
        <begin position="269"/>
        <end position="305"/>
    </location>
</feature>
<evidence type="ECO:0000256" key="1">
    <source>
        <dbReference type="SAM" id="MobiDB-lite"/>
    </source>
</evidence>
<name>A0AAW8D4D8_9BURK</name>
<dbReference type="RefSeq" id="WP_307686060.1">
    <property type="nucleotide sequence ID" value="NZ_JAUSRD010000012.1"/>
</dbReference>
<dbReference type="Pfam" id="PF13730">
    <property type="entry name" value="HTH_36"/>
    <property type="match status" value="1"/>
</dbReference>
<evidence type="ECO:0008006" key="4">
    <source>
        <dbReference type="Google" id="ProtNLM"/>
    </source>
</evidence>
<proteinExistence type="predicted"/>
<dbReference type="Proteomes" id="UP001242045">
    <property type="component" value="Unassembled WGS sequence"/>
</dbReference>
<dbReference type="Gene3D" id="1.10.10.10">
    <property type="entry name" value="Winged helix-like DNA-binding domain superfamily/Winged helix DNA-binding domain"/>
    <property type="match status" value="1"/>
</dbReference>
<sequence>MSNLILTACRPIQVPLTAKCVLLALADRADELGRCWPSLEDLEQHTCASRRSVMEALKQLEHCRAIAVDRSRRNHVYTVTPALFEPSEKLISTRTAARKLAMTQANAAPFDPATGANAAPFGLPKEADAAPVESSTGADAASSGADAAPEQVQMPPPMVQMPHPKHQEASTEASIKQQRVDKNDFDLTAQIGETPKRSKAAGFDAGEIELPAWLGREDWAMWVRDRKGRKKPITADAARLQIQSLDKLRSLGHSPAAVIQHAIASGYQGLYPPPKSSRPDSGRAFAHRGTDQRNYEEDFDGKTIT</sequence>
<dbReference type="EMBL" id="JAUSRD010000012">
    <property type="protein sequence ID" value="MDP9895349.1"/>
    <property type="molecule type" value="Genomic_DNA"/>
</dbReference>
<feature type="region of interest" description="Disordered" evidence="1">
    <location>
        <begin position="128"/>
        <end position="176"/>
    </location>
</feature>
<dbReference type="AlphaFoldDB" id="A0AAW8D4D8"/>
<feature type="compositionally biased region" description="Low complexity" evidence="1">
    <location>
        <begin position="137"/>
        <end position="153"/>
    </location>
</feature>
<accession>A0AAW8D4D8</accession>
<dbReference type="InterPro" id="IPR036388">
    <property type="entry name" value="WH-like_DNA-bd_sf"/>
</dbReference>
<reference evidence="2" key="1">
    <citation type="submission" date="2023-07" db="EMBL/GenBank/DDBJ databases">
        <title>Sorghum-associated microbial communities from plants grown in Nebraska, USA.</title>
        <authorList>
            <person name="Schachtman D."/>
        </authorList>
    </citation>
    <scope>NUCLEOTIDE SEQUENCE</scope>
    <source>
        <strain evidence="2">DS3754</strain>
    </source>
</reference>
<protein>
    <recommendedName>
        <fullName evidence="4">Helix-turn-helix domain-containing protein</fullName>
    </recommendedName>
</protein>
<organism evidence="2 3">
    <name type="scientific">Variovorax boronicumulans</name>
    <dbReference type="NCBI Taxonomy" id="436515"/>
    <lineage>
        <taxon>Bacteria</taxon>
        <taxon>Pseudomonadati</taxon>
        <taxon>Pseudomonadota</taxon>
        <taxon>Betaproteobacteria</taxon>
        <taxon>Burkholderiales</taxon>
        <taxon>Comamonadaceae</taxon>
        <taxon>Variovorax</taxon>
    </lineage>
</organism>
<evidence type="ECO:0000313" key="3">
    <source>
        <dbReference type="Proteomes" id="UP001242045"/>
    </source>
</evidence>
<evidence type="ECO:0000313" key="2">
    <source>
        <dbReference type="EMBL" id="MDP9895349.1"/>
    </source>
</evidence>
<gene>
    <name evidence="2" type="ORF">J2W31_004474</name>
</gene>
<comment type="caution">
    <text evidence="2">The sequence shown here is derived from an EMBL/GenBank/DDBJ whole genome shotgun (WGS) entry which is preliminary data.</text>
</comment>